<dbReference type="EMBL" id="JACHXG010000013">
    <property type="protein sequence ID" value="MBB3091741.1"/>
    <property type="molecule type" value="Genomic_DNA"/>
</dbReference>
<evidence type="ECO:0000313" key="2">
    <source>
        <dbReference type="EMBL" id="MBB3091741.1"/>
    </source>
</evidence>
<dbReference type="PROSITE" id="PS51257">
    <property type="entry name" value="PROKAR_LIPOPROTEIN"/>
    <property type="match status" value="1"/>
</dbReference>
<comment type="caution">
    <text evidence="2">The sequence shown here is derived from an EMBL/GenBank/DDBJ whole genome shotgun (WGS) entry which is preliminary data.</text>
</comment>
<accession>A0A7W5A8N7</accession>
<proteinExistence type="predicted"/>
<evidence type="ECO:0000256" key="1">
    <source>
        <dbReference type="SAM" id="MobiDB-lite"/>
    </source>
</evidence>
<keyword evidence="3" id="KW-1185">Reference proteome</keyword>
<gene>
    <name evidence="2" type="ORF">FHS12_004717</name>
</gene>
<dbReference type="Proteomes" id="UP000577707">
    <property type="component" value="Unassembled WGS sequence"/>
</dbReference>
<feature type="compositionally biased region" description="Polar residues" evidence="1">
    <location>
        <begin position="121"/>
        <end position="140"/>
    </location>
</feature>
<organism evidence="2 3">
    <name type="scientific">Nocardioides albus</name>
    <dbReference type="NCBI Taxonomy" id="1841"/>
    <lineage>
        <taxon>Bacteria</taxon>
        <taxon>Bacillati</taxon>
        <taxon>Actinomycetota</taxon>
        <taxon>Actinomycetes</taxon>
        <taxon>Propionibacteriales</taxon>
        <taxon>Nocardioidaceae</taxon>
        <taxon>Nocardioides</taxon>
    </lineage>
</organism>
<name>A0A7W5A8N7_9ACTN</name>
<evidence type="ECO:0000313" key="3">
    <source>
        <dbReference type="Proteomes" id="UP000577707"/>
    </source>
</evidence>
<protein>
    <submittedName>
        <fullName evidence="2">Uncharacterized protein</fullName>
    </submittedName>
</protein>
<feature type="region of interest" description="Disordered" evidence="1">
    <location>
        <begin position="112"/>
        <end position="140"/>
    </location>
</feature>
<sequence length="149" mass="15818">MTSLRMGVQLFVVSMLAMTLSSCGDPIDGYCESLKGHQEELTNTLGEGDTGGLIAALPIFEDLERNAPDDIKKDWKTLNTAISGLSDALDEAGVSADDFENGEPPEGISEAEAKKVADAATQVSSTKTQEASVRVQQQARDVCHTSLTL</sequence>
<dbReference type="AlphaFoldDB" id="A0A7W5A8N7"/>
<reference evidence="2 3" key="1">
    <citation type="submission" date="2020-08" db="EMBL/GenBank/DDBJ databases">
        <title>Genomic Encyclopedia of Type Strains, Phase III (KMG-III): the genomes of soil and plant-associated and newly described type strains.</title>
        <authorList>
            <person name="Whitman W."/>
        </authorList>
    </citation>
    <scope>NUCLEOTIDE SEQUENCE [LARGE SCALE GENOMIC DNA]</scope>
    <source>
        <strain evidence="2 3">CECT 3302</strain>
    </source>
</reference>
<dbReference type="RefSeq" id="WP_183550540.1">
    <property type="nucleotide sequence ID" value="NZ_BMQT01000007.1"/>
</dbReference>